<keyword evidence="5" id="KW-0964">Secreted</keyword>
<dbReference type="EMBL" id="KZ679012">
    <property type="protein sequence ID" value="PSS16487.1"/>
    <property type="molecule type" value="Genomic_DNA"/>
</dbReference>
<evidence type="ECO:0000256" key="4">
    <source>
        <dbReference type="ARBA" id="ARBA00012706"/>
    </source>
</evidence>
<sequence length="401" mass="43726">MKLFHSILSSTLVAVTVAAPALKAAESSQQPASFYPIGISGGQNAKVAGRLFDIDGRVERFAGTNAWWLAHLQDNADVDKVLDEVAKTGYKILRVWAFGNVNEVPDLAETDLTHQVYFQVLNSSGAYINWAANGIPRLDYVVSSAEKHGIKLVLPFVNNWDDYGGINTYSAAFGSNATSFYTDPTTQAAYKSYIKTVITRYADSPAIFAWELCNEPRCQGCDTSVITKWAAETSAYVKSLDPGHMITLGDEGWLAPDDGLGDGSYAYAGGIGIDFAANLKIKTLDYGVFHLYPDSWGYNYTWGSTWIEQHDALGKAAGKPVILEEYGAPFPHNHTGVEGPWQATVLKSGLAADQIWQFATPYLTVPVEDIIDVNSIFYNDTEYATLAKEHAAQMLAKAASE</sequence>
<dbReference type="PANTHER" id="PTHR31451:SF10">
    <property type="entry name" value="MANNAN ENDO-1,4-BETA-MANNOSIDASE B"/>
    <property type="match status" value="1"/>
</dbReference>
<evidence type="ECO:0000259" key="10">
    <source>
        <dbReference type="Pfam" id="PF26410"/>
    </source>
</evidence>
<evidence type="ECO:0000313" key="11">
    <source>
        <dbReference type="EMBL" id="PSS16487.1"/>
    </source>
</evidence>
<evidence type="ECO:0000256" key="2">
    <source>
        <dbReference type="ARBA" id="ARBA00004613"/>
    </source>
</evidence>
<comment type="similarity">
    <text evidence="3">Belongs to the glycosyl hydrolase 5 (cellulase A) family.</text>
</comment>
<comment type="catalytic activity">
    <reaction evidence="1">
        <text>Random hydrolysis of (1-&gt;4)-beta-D-mannosidic linkages in mannans, galactomannans and glucomannans.</text>
        <dbReference type="EC" id="3.2.1.78"/>
    </reaction>
</comment>
<dbReference type="OrthoDB" id="406631at2759"/>
<dbReference type="InParanoid" id="A0A2T3AZ90"/>
<keyword evidence="7 11" id="KW-0378">Hydrolase</keyword>
<dbReference type="EC" id="3.2.1.78" evidence="4"/>
<dbReference type="RefSeq" id="XP_024719995.1">
    <property type="nucleotide sequence ID" value="XM_024865774.1"/>
</dbReference>
<feature type="signal peptide" evidence="9">
    <location>
        <begin position="1"/>
        <end position="18"/>
    </location>
</feature>
<name>A0A2T3AZ90_AMORE</name>
<accession>A0A2T3AZ90</accession>
<dbReference type="GeneID" id="36573855"/>
<dbReference type="InterPro" id="IPR001547">
    <property type="entry name" value="Glyco_hydro_5"/>
</dbReference>
<reference evidence="11 12" key="1">
    <citation type="journal article" date="2018" name="New Phytol.">
        <title>Comparative genomics and transcriptomics depict ericoid mycorrhizal fungi as versatile saprotrophs and plant mutualists.</title>
        <authorList>
            <person name="Martino E."/>
            <person name="Morin E."/>
            <person name="Grelet G.A."/>
            <person name="Kuo A."/>
            <person name="Kohler A."/>
            <person name="Daghino S."/>
            <person name="Barry K.W."/>
            <person name="Cichocki N."/>
            <person name="Clum A."/>
            <person name="Dockter R.B."/>
            <person name="Hainaut M."/>
            <person name="Kuo R.C."/>
            <person name="LaButti K."/>
            <person name="Lindahl B.D."/>
            <person name="Lindquist E.A."/>
            <person name="Lipzen A."/>
            <person name="Khouja H.R."/>
            <person name="Magnuson J."/>
            <person name="Murat C."/>
            <person name="Ohm R.A."/>
            <person name="Singer S.W."/>
            <person name="Spatafora J.W."/>
            <person name="Wang M."/>
            <person name="Veneault-Fourrey C."/>
            <person name="Henrissat B."/>
            <person name="Grigoriev I.V."/>
            <person name="Martin F.M."/>
            <person name="Perotto S."/>
        </authorList>
    </citation>
    <scope>NUCLEOTIDE SEQUENCE [LARGE SCALE GENOMIC DNA]</scope>
    <source>
        <strain evidence="11 12">ATCC 22711</strain>
    </source>
</reference>
<keyword evidence="12" id="KW-1185">Reference proteome</keyword>
<evidence type="ECO:0000256" key="8">
    <source>
        <dbReference type="ARBA" id="ARBA00023295"/>
    </source>
</evidence>
<proteinExistence type="inferred from homology"/>
<dbReference type="AlphaFoldDB" id="A0A2T3AZ90"/>
<evidence type="ECO:0000256" key="9">
    <source>
        <dbReference type="SAM" id="SignalP"/>
    </source>
</evidence>
<evidence type="ECO:0000256" key="7">
    <source>
        <dbReference type="ARBA" id="ARBA00022801"/>
    </source>
</evidence>
<comment type="subcellular location">
    <subcellularLocation>
        <location evidence="2">Secreted</location>
    </subcellularLocation>
</comment>
<dbReference type="SUPFAM" id="SSF51445">
    <property type="entry name" value="(Trans)glycosidases"/>
    <property type="match status" value="1"/>
</dbReference>
<dbReference type="STRING" id="857342.A0A2T3AZ90"/>
<feature type="domain" description="Glycoside hydrolase family 5" evidence="10">
    <location>
        <begin position="46"/>
        <end position="328"/>
    </location>
</feature>
<dbReference type="GO" id="GO:0016985">
    <property type="term" value="F:mannan endo-1,4-beta-mannosidase activity"/>
    <property type="evidence" value="ECO:0007669"/>
    <property type="project" value="UniProtKB-EC"/>
</dbReference>
<dbReference type="GO" id="GO:0005576">
    <property type="term" value="C:extracellular region"/>
    <property type="evidence" value="ECO:0007669"/>
    <property type="project" value="UniProtKB-SubCell"/>
</dbReference>
<protein>
    <recommendedName>
        <fullName evidence="4">mannan endo-1,4-beta-mannosidase</fullName>
        <ecNumber evidence="4">3.2.1.78</ecNumber>
    </recommendedName>
</protein>
<dbReference type="Pfam" id="PF26410">
    <property type="entry name" value="GH5_mannosidase"/>
    <property type="match status" value="1"/>
</dbReference>
<evidence type="ECO:0000313" key="12">
    <source>
        <dbReference type="Proteomes" id="UP000241818"/>
    </source>
</evidence>
<dbReference type="PANTHER" id="PTHR31451">
    <property type="match status" value="1"/>
</dbReference>
<feature type="chain" id="PRO_5015451647" description="mannan endo-1,4-beta-mannosidase" evidence="9">
    <location>
        <begin position="19"/>
        <end position="401"/>
    </location>
</feature>
<dbReference type="FunFam" id="3.20.20.80:FF:000076">
    <property type="entry name" value="Mannan endo-1,4-beta-mannosidase A"/>
    <property type="match status" value="1"/>
</dbReference>
<gene>
    <name evidence="11" type="ORF">M430DRAFT_28270</name>
</gene>
<evidence type="ECO:0000256" key="6">
    <source>
        <dbReference type="ARBA" id="ARBA00022729"/>
    </source>
</evidence>
<dbReference type="Gene3D" id="3.20.20.80">
    <property type="entry name" value="Glycosidases"/>
    <property type="match status" value="1"/>
</dbReference>
<evidence type="ECO:0000256" key="5">
    <source>
        <dbReference type="ARBA" id="ARBA00022525"/>
    </source>
</evidence>
<evidence type="ECO:0000256" key="1">
    <source>
        <dbReference type="ARBA" id="ARBA00001678"/>
    </source>
</evidence>
<evidence type="ECO:0000256" key="3">
    <source>
        <dbReference type="ARBA" id="ARBA00005641"/>
    </source>
</evidence>
<dbReference type="InterPro" id="IPR045053">
    <property type="entry name" value="MAN-like"/>
</dbReference>
<organism evidence="11 12">
    <name type="scientific">Amorphotheca resinae ATCC 22711</name>
    <dbReference type="NCBI Taxonomy" id="857342"/>
    <lineage>
        <taxon>Eukaryota</taxon>
        <taxon>Fungi</taxon>
        <taxon>Dikarya</taxon>
        <taxon>Ascomycota</taxon>
        <taxon>Pezizomycotina</taxon>
        <taxon>Leotiomycetes</taxon>
        <taxon>Helotiales</taxon>
        <taxon>Amorphothecaceae</taxon>
        <taxon>Amorphotheca</taxon>
    </lineage>
</organism>
<dbReference type="Proteomes" id="UP000241818">
    <property type="component" value="Unassembled WGS sequence"/>
</dbReference>
<keyword evidence="8" id="KW-0326">Glycosidase</keyword>
<keyword evidence="6 9" id="KW-0732">Signal</keyword>
<dbReference type="InterPro" id="IPR017853">
    <property type="entry name" value="GH"/>
</dbReference>
<dbReference type="GO" id="GO:0046355">
    <property type="term" value="P:mannan catabolic process"/>
    <property type="evidence" value="ECO:0007669"/>
    <property type="project" value="UniProtKB-ARBA"/>
</dbReference>